<sequence length="716" mass="80470">MTHLLGRQDCVESLRRDLIDLQGTVVDIFSRTGPVRFPSWKFPDKLSCNLDLVSLLDQYDYVDGEEDFNQHAHLVLMELVIDRLLLLLQSFNAHVEQLRVGQNKEHIQPKVPCVSIGLVVRHYWKNLIQLGNTQMTTKQVSKEEINSSRSEENTTLASSLQTTKSDFGLQSASIVSLSTSRTIASTPICPPQNRTNGASSCPPHKTSSAIPLCHAHISADTHNVSCQTVESSLVPCDACAQVQSSLRATGDALVELCRSEGIPCSLQHLLVAVDETLERGRLTAGDVAQWSTEQCRDMGRLGKHLLEVRATVQPLRESLKAAQGEREEFRAQLGRAQEKLKCEKATHQTSKEQLEKMLQDAEASRAETERRLQEEHEELRRGALSLEDSISKLKTEISFQQEKSHKLESEKDKLHQEAKALQIESEARIQLEEKTQMLETQLCATQLLLDKANSKYQNACRQQESLQAKQKSLLERLDFLDQEFEELQGQLDESEGRQTELQDRLTHISEERNQLQTKLTQEQALCSKLQQDKQILESHVIELKTSADQLRGEVQELTQRERMLVAFPELNPLPEGPPQSTGDVLEDMEQQLQTNCVRIRVLEQENGTLTSTLKKLRNRAQLVSTDVGSRTTSPSSRGFSQPLHVTPRDGQLYPNSDVHHSPLQSSGAGASSRSATTCISQTRRPATDTSTSAVRSYEKIRQAARPRSVGMHQRRK</sequence>
<reference evidence="1" key="1">
    <citation type="submission" date="2021-05" db="EMBL/GenBank/DDBJ databases">
        <authorList>
            <person name="Pan Q."/>
            <person name="Jouanno E."/>
            <person name="Zahm M."/>
            <person name="Klopp C."/>
            <person name="Cabau C."/>
            <person name="Louis A."/>
            <person name="Berthelot C."/>
            <person name="Parey E."/>
            <person name="Roest Crollius H."/>
            <person name="Montfort J."/>
            <person name="Robinson-Rechavi M."/>
            <person name="Bouchez O."/>
            <person name="Lampietro C."/>
            <person name="Lopez Roques C."/>
            <person name="Donnadieu C."/>
            <person name="Postlethwait J."/>
            <person name="Bobe J."/>
            <person name="Dillon D."/>
            <person name="Chandos A."/>
            <person name="von Hippel F."/>
            <person name="Guiguen Y."/>
        </authorList>
    </citation>
    <scope>NUCLEOTIDE SEQUENCE</scope>
    <source>
        <strain evidence="1">YG-Jan2019</strain>
    </source>
</reference>
<keyword evidence="2" id="KW-1185">Reference proteome</keyword>
<dbReference type="Proteomes" id="UP001157502">
    <property type="component" value="Chromosome 23"/>
</dbReference>
<dbReference type="EMBL" id="CM055750">
    <property type="protein sequence ID" value="KAJ7994131.1"/>
    <property type="molecule type" value="Genomic_DNA"/>
</dbReference>
<name>A0ACC2FS32_DALPE</name>
<comment type="caution">
    <text evidence="1">The sequence shown here is derived from an EMBL/GenBank/DDBJ whole genome shotgun (WGS) entry which is preliminary data.</text>
</comment>
<accession>A0ACC2FS32</accession>
<protein>
    <submittedName>
        <fullName evidence="1">Uncharacterized protein</fullName>
    </submittedName>
</protein>
<organism evidence="1 2">
    <name type="scientific">Dallia pectoralis</name>
    <name type="common">Alaska blackfish</name>
    <dbReference type="NCBI Taxonomy" id="75939"/>
    <lineage>
        <taxon>Eukaryota</taxon>
        <taxon>Metazoa</taxon>
        <taxon>Chordata</taxon>
        <taxon>Craniata</taxon>
        <taxon>Vertebrata</taxon>
        <taxon>Euteleostomi</taxon>
        <taxon>Actinopterygii</taxon>
        <taxon>Neopterygii</taxon>
        <taxon>Teleostei</taxon>
        <taxon>Protacanthopterygii</taxon>
        <taxon>Esociformes</taxon>
        <taxon>Umbridae</taxon>
        <taxon>Dallia</taxon>
    </lineage>
</organism>
<gene>
    <name evidence="1" type="ORF">DPEC_G00262730</name>
</gene>
<evidence type="ECO:0000313" key="1">
    <source>
        <dbReference type="EMBL" id="KAJ7994131.1"/>
    </source>
</evidence>
<proteinExistence type="predicted"/>
<evidence type="ECO:0000313" key="2">
    <source>
        <dbReference type="Proteomes" id="UP001157502"/>
    </source>
</evidence>